<evidence type="ECO:0000313" key="2">
    <source>
        <dbReference type="Proteomes" id="UP000287247"/>
    </source>
</evidence>
<dbReference type="EMBL" id="BDQK01000006">
    <property type="protein sequence ID" value="GBF80272.1"/>
    <property type="molecule type" value="Genomic_DNA"/>
</dbReference>
<accession>A0A401IG60</accession>
<dbReference type="Proteomes" id="UP000287247">
    <property type="component" value="Unassembled WGS sequence"/>
</dbReference>
<gene>
    <name evidence="1" type="ORF">AsFPU1_1673</name>
</gene>
<evidence type="ECO:0000313" key="1">
    <source>
        <dbReference type="EMBL" id="GBF80272.1"/>
    </source>
</evidence>
<dbReference type="NCBIfam" id="TIGR04155">
    <property type="entry name" value="cyano_PEP"/>
    <property type="match status" value="1"/>
</dbReference>
<organism evidence="1 2">
    <name type="scientific">Aphanothece sacrum FPU1</name>
    <dbReference type="NCBI Taxonomy" id="1920663"/>
    <lineage>
        <taxon>Bacteria</taxon>
        <taxon>Bacillati</taxon>
        <taxon>Cyanobacteriota</taxon>
        <taxon>Cyanophyceae</taxon>
        <taxon>Oscillatoriophycideae</taxon>
        <taxon>Chroococcales</taxon>
        <taxon>Aphanothecaceae</taxon>
        <taxon>Aphanothece</taxon>
    </lineage>
</organism>
<dbReference type="AlphaFoldDB" id="A0A401IG60"/>
<sequence length="301" mass="32678">MNFLNSPKFVTRSLIGAVGLSAIAFLGFAESASALTVVKGSDYWKTKNGSFFNFNDVVGNVEFISRPLGQWTPPGSSEPLKDSKGVTLNLKTDTVVRRLDDITFNTDAQDGEYGVSNVEVVALSLKSKSPVRYKGSLFNIFIDLNTNKQSTGTININEDRTFFSDFTVNFLPSFHPVSKGAATLSCADVFGTAPCDNFSVDLHGRNGKWTRRITEKVIQTEGPSQVRGVVGDINANIHTNLSKTQTDFFVIGIVEHDAGGAGHHTVRTAPEPLTILGSATAMGFGTFFKRKLGKKRQQDKA</sequence>
<protein>
    <submittedName>
        <fullName evidence="1">Uncharacterized protein</fullName>
    </submittedName>
</protein>
<comment type="caution">
    <text evidence="1">The sequence shown here is derived from an EMBL/GenBank/DDBJ whole genome shotgun (WGS) entry which is preliminary data.</text>
</comment>
<dbReference type="InterPro" id="IPR026374">
    <property type="entry name" value="Cyano_PEP"/>
</dbReference>
<name>A0A401IG60_APHSA</name>
<proteinExistence type="predicted"/>
<dbReference type="RefSeq" id="WP_227873368.1">
    <property type="nucleotide sequence ID" value="NZ_BDQK01000006.1"/>
</dbReference>
<keyword evidence="2" id="KW-1185">Reference proteome</keyword>
<reference evidence="2" key="1">
    <citation type="submission" date="2017-05" db="EMBL/GenBank/DDBJ databases">
        <title>Physiological properties and genetic analysis related to exopolysaccharide production of fresh-water unicellular cyanobacterium Aphanothece sacrum, Suizenji Nori, that has been cultured as a food source in Japan.</title>
        <authorList>
            <person name="Kanesaki Y."/>
            <person name="Yoshikawa S."/>
            <person name="Ohki K."/>
        </authorList>
    </citation>
    <scope>NUCLEOTIDE SEQUENCE [LARGE SCALE GENOMIC DNA]</scope>
    <source>
        <strain evidence="2">FPU1</strain>
    </source>
</reference>